<dbReference type="Gramene" id="OIT37751">
    <property type="protein sequence ID" value="OIT37751"/>
    <property type="gene ID" value="A4A49_05894"/>
</dbReference>
<reference evidence="2" key="1">
    <citation type="submission" date="2016-11" db="EMBL/GenBank/DDBJ databases">
        <title>The genome of Nicotiana attenuata.</title>
        <authorList>
            <person name="Xu S."/>
            <person name="Brockmoeller T."/>
            <person name="Gaquerel E."/>
            <person name="Navarro A."/>
            <person name="Kuhl H."/>
            <person name="Gase K."/>
            <person name="Ling Z."/>
            <person name="Zhou W."/>
            <person name="Kreitzer C."/>
            <person name="Stanke M."/>
            <person name="Tang H."/>
            <person name="Lyons E."/>
            <person name="Pandey P."/>
            <person name="Pandey S.P."/>
            <person name="Timmermann B."/>
            <person name="Baldwin I.T."/>
        </authorList>
    </citation>
    <scope>NUCLEOTIDE SEQUENCE [LARGE SCALE GENOMIC DNA]</scope>
    <source>
        <strain evidence="2">UT</strain>
    </source>
</reference>
<gene>
    <name evidence="2" type="ORF">A4A49_05894</name>
</gene>
<organism evidence="2 3">
    <name type="scientific">Nicotiana attenuata</name>
    <name type="common">Coyote tobacco</name>
    <dbReference type="NCBI Taxonomy" id="49451"/>
    <lineage>
        <taxon>Eukaryota</taxon>
        <taxon>Viridiplantae</taxon>
        <taxon>Streptophyta</taxon>
        <taxon>Embryophyta</taxon>
        <taxon>Tracheophyta</taxon>
        <taxon>Spermatophyta</taxon>
        <taxon>Magnoliopsida</taxon>
        <taxon>eudicotyledons</taxon>
        <taxon>Gunneridae</taxon>
        <taxon>Pentapetalae</taxon>
        <taxon>asterids</taxon>
        <taxon>lamiids</taxon>
        <taxon>Solanales</taxon>
        <taxon>Solanaceae</taxon>
        <taxon>Nicotianoideae</taxon>
        <taxon>Nicotianeae</taxon>
        <taxon>Nicotiana</taxon>
    </lineage>
</organism>
<feature type="region of interest" description="Disordered" evidence="1">
    <location>
        <begin position="165"/>
        <end position="184"/>
    </location>
</feature>
<dbReference type="AlphaFoldDB" id="A0A314L7J5"/>
<dbReference type="PANTHER" id="PTHR36746">
    <property type="entry name" value="BNAC04G51760D PROTEIN"/>
    <property type="match status" value="1"/>
</dbReference>
<dbReference type="EMBL" id="MJEQ01000273">
    <property type="protein sequence ID" value="OIT37751.1"/>
    <property type="molecule type" value="Genomic_DNA"/>
</dbReference>
<dbReference type="PANTHER" id="PTHR36746:SF7">
    <property type="match status" value="1"/>
</dbReference>
<evidence type="ECO:0000313" key="3">
    <source>
        <dbReference type="Proteomes" id="UP000187609"/>
    </source>
</evidence>
<evidence type="ECO:0000256" key="1">
    <source>
        <dbReference type="SAM" id="MobiDB-lite"/>
    </source>
</evidence>
<proteinExistence type="predicted"/>
<name>A0A314L7J5_NICAT</name>
<dbReference type="Proteomes" id="UP000187609">
    <property type="component" value="Unassembled WGS sequence"/>
</dbReference>
<feature type="region of interest" description="Disordered" evidence="1">
    <location>
        <begin position="33"/>
        <end position="60"/>
    </location>
</feature>
<evidence type="ECO:0000313" key="2">
    <source>
        <dbReference type="EMBL" id="OIT37751.1"/>
    </source>
</evidence>
<protein>
    <submittedName>
        <fullName evidence="2">Uncharacterized protein</fullName>
    </submittedName>
</protein>
<keyword evidence="3" id="KW-1185">Reference proteome</keyword>
<accession>A0A314L7J5</accession>
<sequence>MGNSQTTTKEEAESQGACERIFKALNVRPAFRYFRPQTQSPKSATKSRVATSTDHHRDDPAKATGFKLVAQNGSTIPLDLKGQQNMIPLHENDQNLSFASNMVLVEYNHSSVDSTNNKYPVKNMAANVVHHIINDGPKSVQSQEYDADTDRFSKYIDHVKNKMKTMSSFDDDDDDTGVGRAATKSDSFNDKVSHYIYQPLQVQDQGAA</sequence>
<comment type="caution">
    <text evidence="2">The sequence shown here is derived from an EMBL/GenBank/DDBJ whole genome shotgun (WGS) entry which is preliminary data.</text>
</comment>
<feature type="compositionally biased region" description="Polar residues" evidence="1">
    <location>
        <begin position="36"/>
        <end position="52"/>
    </location>
</feature>